<dbReference type="EMBL" id="JANPWB010000001">
    <property type="protein sequence ID" value="KAJ1215971.1"/>
    <property type="molecule type" value="Genomic_DNA"/>
</dbReference>
<evidence type="ECO:0000313" key="1">
    <source>
        <dbReference type="EMBL" id="KAJ1215971.1"/>
    </source>
</evidence>
<dbReference type="Proteomes" id="UP001066276">
    <property type="component" value="Chromosome 1_1"/>
</dbReference>
<dbReference type="AlphaFoldDB" id="A0AAV7WTF5"/>
<name>A0AAV7WTF5_PLEWA</name>
<comment type="caution">
    <text evidence="1">The sequence shown here is derived from an EMBL/GenBank/DDBJ whole genome shotgun (WGS) entry which is preliminary data.</text>
</comment>
<protein>
    <recommendedName>
        <fullName evidence="3">CXXC-type zinc finger protein 1</fullName>
    </recommendedName>
</protein>
<evidence type="ECO:0000313" key="2">
    <source>
        <dbReference type="Proteomes" id="UP001066276"/>
    </source>
</evidence>
<organism evidence="1 2">
    <name type="scientific">Pleurodeles waltl</name>
    <name type="common">Iberian ribbed newt</name>
    <dbReference type="NCBI Taxonomy" id="8319"/>
    <lineage>
        <taxon>Eukaryota</taxon>
        <taxon>Metazoa</taxon>
        <taxon>Chordata</taxon>
        <taxon>Craniata</taxon>
        <taxon>Vertebrata</taxon>
        <taxon>Euteleostomi</taxon>
        <taxon>Amphibia</taxon>
        <taxon>Batrachia</taxon>
        <taxon>Caudata</taxon>
        <taxon>Salamandroidea</taxon>
        <taxon>Salamandridae</taxon>
        <taxon>Pleurodelinae</taxon>
        <taxon>Pleurodeles</taxon>
    </lineage>
</organism>
<accession>A0AAV7WTF5</accession>
<reference evidence="1" key="1">
    <citation type="journal article" date="2022" name="bioRxiv">
        <title>Sequencing and chromosome-scale assembly of the giantPleurodeles waltlgenome.</title>
        <authorList>
            <person name="Brown T."/>
            <person name="Elewa A."/>
            <person name="Iarovenko S."/>
            <person name="Subramanian E."/>
            <person name="Araus A.J."/>
            <person name="Petzold A."/>
            <person name="Susuki M."/>
            <person name="Suzuki K.-i.T."/>
            <person name="Hayashi T."/>
            <person name="Toyoda A."/>
            <person name="Oliveira C."/>
            <person name="Osipova E."/>
            <person name="Leigh N.D."/>
            <person name="Simon A."/>
            <person name="Yun M.H."/>
        </authorList>
    </citation>
    <scope>NUCLEOTIDE SEQUENCE</scope>
    <source>
        <strain evidence="1">20211129_DDA</strain>
        <tissue evidence="1">Liver</tissue>
    </source>
</reference>
<keyword evidence="2" id="KW-1185">Reference proteome</keyword>
<gene>
    <name evidence="1" type="ORF">NDU88_003577</name>
</gene>
<proteinExistence type="predicted"/>
<sequence>MKRQMDRDLSAVPDLEQRIQEQRNVLQQAVALSTARYCGNCGEDRKYLVGTQEARLCKEKSVTMKVWMPLQKEDCHCKRKAAKERRQDDQLKNQQLLTVEMCFLDYLAEAQVV</sequence>
<evidence type="ECO:0008006" key="3">
    <source>
        <dbReference type="Google" id="ProtNLM"/>
    </source>
</evidence>